<evidence type="ECO:0000313" key="2">
    <source>
        <dbReference type="EMBL" id="AIA84465.1"/>
    </source>
</evidence>
<dbReference type="EMBL" id="KF117212">
    <property type="protein sequence ID" value="AIA84465.1"/>
    <property type="molecule type" value="Genomic_DNA"/>
</dbReference>
<name>A0A060BUK6_9BACI</name>
<dbReference type="PANTHER" id="PTHR39207:SF1">
    <property type="entry name" value="ALPHA-GLUCURONIDASE A"/>
    <property type="match status" value="1"/>
</dbReference>
<accession>A0A060BUK6</accession>
<dbReference type="GO" id="GO:0033939">
    <property type="term" value="F:xylan alpha-1,2-glucuronosidase activity"/>
    <property type="evidence" value="ECO:0007669"/>
    <property type="project" value="TreeGrafter"/>
</dbReference>
<dbReference type="GO" id="GO:0046559">
    <property type="term" value="F:alpha-glucuronidase activity"/>
    <property type="evidence" value="ECO:0007669"/>
    <property type="project" value="InterPro"/>
</dbReference>
<reference evidence="2" key="1">
    <citation type="journal article" date="2013" name="Environ. Microbiol.">
        <title>Seasonally variable intestinal metagenomes of the red palm weevil (Rhynchophorus ferrugineus).</title>
        <authorList>
            <person name="Jia S."/>
            <person name="Zhang X."/>
            <person name="Zhang G."/>
            <person name="Yin A."/>
            <person name="Zhang S."/>
            <person name="Li F."/>
            <person name="Wang L."/>
            <person name="Zhao D."/>
            <person name="Yun Q."/>
            <person name="Tala"/>
            <person name="Wang J."/>
            <person name="Sun G."/>
            <person name="Baabdullah M."/>
            <person name="Yu X."/>
            <person name="Hu S."/>
            <person name="Al-Mssallem I.S."/>
            <person name="Yu J."/>
        </authorList>
    </citation>
    <scope>NUCLEOTIDE SEQUENCE</scope>
</reference>
<sequence length="97" mass="10986">MDFQVREPVSPLFSRLRQTNLILELQIAQEYTGQQVDICYLGSQWREILDFHTANPAALPGRDRISDLVTQAAWPGLKAGIAAVAKYRGDRNWLAMI</sequence>
<proteinExistence type="predicted"/>
<dbReference type="Pfam" id="PF07488">
    <property type="entry name" value="Glyco_hydro_67M"/>
    <property type="match status" value="1"/>
</dbReference>
<evidence type="ECO:0000259" key="1">
    <source>
        <dbReference type="Pfam" id="PF07488"/>
    </source>
</evidence>
<protein>
    <submittedName>
        <fullName evidence="2">Glyco_hydro_67M</fullName>
    </submittedName>
</protein>
<dbReference type="AlphaFoldDB" id="A0A060BUK6"/>
<dbReference type="PANTHER" id="PTHR39207">
    <property type="entry name" value="ALPHA-GLUCURONIDASE A"/>
    <property type="match status" value="1"/>
</dbReference>
<dbReference type="GO" id="GO:0045493">
    <property type="term" value="P:xylan catabolic process"/>
    <property type="evidence" value="ECO:0007669"/>
    <property type="project" value="InterPro"/>
</dbReference>
<feature type="domain" description="Glycosyl hydrolase family 67 catalytic" evidence="1">
    <location>
        <begin position="1"/>
        <end position="93"/>
    </location>
</feature>
<dbReference type="GO" id="GO:0005576">
    <property type="term" value="C:extracellular region"/>
    <property type="evidence" value="ECO:0007669"/>
    <property type="project" value="InterPro"/>
</dbReference>
<dbReference type="Gene3D" id="3.20.20.80">
    <property type="entry name" value="Glycosidases"/>
    <property type="match status" value="1"/>
</dbReference>
<dbReference type="InterPro" id="IPR011100">
    <property type="entry name" value="Glyco_hydro_67_cat"/>
</dbReference>
<organism evidence="2">
    <name type="scientific">uncultured Bacillus sp</name>
    <dbReference type="NCBI Taxonomy" id="83428"/>
    <lineage>
        <taxon>Bacteria</taxon>
        <taxon>Bacillati</taxon>
        <taxon>Bacillota</taxon>
        <taxon>Bacilli</taxon>
        <taxon>Bacillales</taxon>
        <taxon>Bacillaceae</taxon>
        <taxon>Bacillus</taxon>
        <taxon>environmental samples</taxon>
    </lineage>
</organism>
<dbReference type="InterPro" id="IPR017853">
    <property type="entry name" value="GH"/>
</dbReference>
<dbReference type="SUPFAM" id="SSF51445">
    <property type="entry name" value="(Trans)glycosidases"/>
    <property type="match status" value="1"/>
</dbReference>